<dbReference type="GeneID" id="19247147"/>
<proteinExistence type="predicted"/>
<dbReference type="KEGG" id="maw:19247147"/>
<evidence type="ECO:0000256" key="1">
    <source>
        <dbReference type="SAM" id="MobiDB-lite"/>
    </source>
</evidence>
<evidence type="ECO:0000313" key="3">
    <source>
        <dbReference type="Proteomes" id="UP000002499"/>
    </source>
</evidence>
<evidence type="ECO:0000313" key="2">
    <source>
        <dbReference type="EMBL" id="EFY91165.1"/>
    </source>
</evidence>
<dbReference type="OMA" id="WIQERLM"/>
<dbReference type="eggNOG" id="ENOG502T0XX">
    <property type="taxonomic scope" value="Eukaryota"/>
</dbReference>
<dbReference type="EMBL" id="GL698484">
    <property type="protein sequence ID" value="EFY91165.1"/>
    <property type="molecule type" value="Genomic_DNA"/>
</dbReference>
<protein>
    <submittedName>
        <fullName evidence="2">Uncharacterized protein</fullName>
    </submittedName>
</protein>
<keyword evidence="3" id="KW-1185">Reference proteome</keyword>
<accession>E9DYY8</accession>
<sequence length="190" mass="21074">MTSTKTQTYNFALQKYMLLQEQHEELSSHLQQIRPRKASVTGVSVSTRSSSTSSISTSPRRYSGSGECKLGRSRAPTGRDAAGPGSLGTILDEETIHAISAEEQRLFDVNESIKRALTELLNCDAVRGNNSMRMWAQARLMETEKELRSGRRRRSSPCMELYLPCASDSISCCVAASIHRPSKVFYDAGY</sequence>
<feature type="compositionally biased region" description="Low complexity" evidence="1">
    <location>
        <begin position="39"/>
        <end position="65"/>
    </location>
</feature>
<dbReference type="OrthoDB" id="4509729at2759"/>
<name>E9DYY8_METAQ</name>
<organism evidence="3">
    <name type="scientific">Metarhizium acridum (strain CQMa 102)</name>
    <dbReference type="NCBI Taxonomy" id="655827"/>
    <lineage>
        <taxon>Eukaryota</taxon>
        <taxon>Fungi</taxon>
        <taxon>Dikarya</taxon>
        <taxon>Ascomycota</taxon>
        <taxon>Pezizomycotina</taxon>
        <taxon>Sordariomycetes</taxon>
        <taxon>Hypocreomycetidae</taxon>
        <taxon>Hypocreales</taxon>
        <taxon>Clavicipitaceae</taxon>
        <taxon>Metarhizium</taxon>
    </lineage>
</organism>
<dbReference type="STRING" id="655827.E9DYY8"/>
<gene>
    <name evidence="2" type="ORF">MAC_02836</name>
</gene>
<dbReference type="HOGENOM" id="CLU_109060_0_0_1"/>
<dbReference type="InParanoid" id="E9DYY8"/>
<feature type="region of interest" description="Disordered" evidence="1">
    <location>
        <begin position="28"/>
        <end position="87"/>
    </location>
</feature>
<dbReference type="AlphaFoldDB" id="E9DYY8"/>
<dbReference type="Proteomes" id="UP000002499">
    <property type="component" value="Unassembled WGS sequence"/>
</dbReference>
<reference evidence="2 3" key="1">
    <citation type="journal article" date="2011" name="PLoS Genet.">
        <title>Genome sequencing and comparative transcriptomics of the model entomopathogenic fungi Metarhizium anisopliae and M. acridum.</title>
        <authorList>
            <person name="Gao Q."/>
            <person name="Jin K."/>
            <person name="Ying S.H."/>
            <person name="Zhang Y."/>
            <person name="Xiao G."/>
            <person name="Shang Y."/>
            <person name="Duan Z."/>
            <person name="Hu X."/>
            <person name="Xie X.Q."/>
            <person name="Zhou G."/>
            <person name="Peng G."/>
            <person name="Luo Z."/>
            <person name="Huang W."/>
            <person name="Wang B."/>
            <person name="Fang W."/>
            <person name="Wang S."/>
            <person name="Zhong Y."/>
            <person name="Ma L.J."/>
            <person name="St Leger R.J."/>
            <person name="Zhao G.P."/>
            <person name="Pei Y."/>
            <person name="Feng M.G."/>
            <person name="Xia Y."/>
            <person name="Wang C."/>
        </authorList>
    </citation>
    <scope>NUCLEOTIDE SEQUENCE [LARGE SCALE GENOMIC DNA]</scope>
    <source>
        <strain evidence="2 3">CQMa 102</strain>
    </source>
</reference>